<evidence type="ECO:0008006" key="4">
    <source>
        <dbReference type="Google" id="ProtNLM"/>
    </source>
</evidence>
<name>A0AAD3HFP1_9STRA</name>
<keyword evidence="1" id="KW-0732">Signal</keyword>
<reference evidence="2 3" key="1">
    <citation type="journal article" date="2021" name="Sci. Rep.">
        <title>The genome of the diatom Chaetoceros tenuissimus carries an ancient integrated fragment of an extant virus.</title>
        <authorList>
            <person name="Hongo Y."/>
            <person name="Kimura K."/>
            <person name="Takaki Y."/>
            <person name="Yoshida Y."/>
            <person name="Baba S."/>
            <person name="Kobayashi G."/>
            <person name="Nagasaki K."/>
            <person name="Hano T."/>
            <person name="Tomaru Y."/>
        </authorList>
    </citation>
    <scope>NUCLEOTIDE SEQUENCE [LARGE SCALE GENOMIC DNA]</scope>
    <source>
        <strain evidence="2 3">NIES-3715</strain>
    </source>
</reference>
<dbReference type="InterPro" id="IPR029058">
    <property type="entry name" value="AB_hydrolase_fold"/>
</dbReference>
<dbReference type="Proteomes" id="UP001054902">
    <property type="component" value="Unassembled WGS sequence"/>
</dbReference>
<feature type="signal peptide" evidence="1">
    <location>
        <begin position="1"/>
        <end position="21"/>
    </location>
</feature>
<organism evidence="2 3">
    <name type="scientific">Chaetoceros tenuissimus</name>
    <dbReference type="NCBI Taxonomy" id="426638"/>
    <lineage>
        <taxon>Eukaryota</taxon>
        <taxon>Sar</taxon>
        <taxon>Stramenopiles</taxon>
        <taxon>Ochrophyta</taxon>
        <taxon>Bacillariophyta</taxon>
        <taxon>Coscinodiscophyceae</taxon>
        <taxon>Chaetocerotophycidae</taxon>
        <taxon>Chaetocerotales</taxon>
        <taxon>Chaetocerotaceae</taxon>
        <taxon>Chaetoceros</taxon>
    </lineage>
</organism>
<evidence type="ECO:0000313" key="2">
    <source>
        <dbReference type="EMBL" id="GFH61278.1"/>
    </source>
</evidence>
<gene>
    <name evidence="2" type="ORF">CTEN210_17754</name>
</gene>
<comment type="caution">
    <text evidence="2">The sequence shown here is derived from an EMBL/GenBank/DDBJ whole genome shotgun (WGS) entry which is preliminary data.</text>
</comment>
<feature type="chain" id="PRO_5042023025" description="1-alkyl-2-acetylglycerophosphocholine esterase" evidence="1">
    <location>
        <begin position="22"/>
        <end position="356"/>
    </location>
</feature>
<evidence type="ECO:0000313" key="3">
    <source>
        <dbReference type="Proteomes" id="UP001054902"/>
    </source>
</evidence>
<dbReference type="EMBL" id="BLLK01000074">
    <property type="protein sequence ID" value="GFH61278.1"/>
    <property type="molecule type" value="Genomic_DNA"/>
</dbReference>
<dbReference type="Gene3D" id="3.40.50.1820">
    <property type="entry name" value="alpha/beta hydrolase"/>
    <property type="match status" value="1"/>
</dbReference>
<dbReference type="SUPFAM" id="SSF53474">
    <property type="entry name" value="alpha/beta-Hydrolases"/>
    <property type="match status" value="1"/>
</dbReference>
<evidence type="ECO:0000256" key="1">
    <source>
        <dbReference type="SAM" id="SignalP"/>
    </source>
</evidence>
<dbReference type="AlphaFoldDB" id="A0AAD3HFP1"/>
<protein>
    <recommendedName>
        <fullName evidence="4">1-alkyl-2-acetylglycerophosphocholine esterase</fullName>
    </recommendedName>
</protein>
<proteinExistence type="predicted"/>
<keyword evidence="3" id="KW-1185">Reference proteome</keyword>
<accession>A0AAD3HFP1</accession>
<sequence>MKLVNLFYILTGFTLAITAVARETKRCTPTKALEVELGIDHRDSFHSPVFMDIYVCDTKTSHRYKLKKHKKRKVPLIIIICGGILKKEAYETFARGMVEKGYIIAVLDHPVQFGLSINNFATPVDISNALSYIEDAMIEYQEADEEYNLFSAVDLNKVVLLGHSFGFSTVLNAINEQCTPPFCQFGTKVPFHQGVILTAGFGGSLVMFQSISGESTSYFHDNLNNLDVPAGLFYGDKDKTVMFEFGREKENGLVGMFSRMMPTTVSVVIKGLDHFSIVEEFPEWHPDMNSTVSMVSSLPRSDQLVTVVHVLDKWIKDNISRKKATNNFCEALSRESKRSRVLKLRGVLKSTGEVSK</sequence>